<keyword evidence="2" id="KW-1185">Reference proteome</keyword>
<dbReference type="RefSeq" id="WP_233722346.1">
    <property type="nucleotide sequence ID" value="NZ_JAJVCN010000001.1"/>
</dbReference>
<reference evidence="1 2" key="1">
    <citation type="submission" date="2021-12" db="EMBL/GenBank/DDBJ databases">
        <title>Genome sequence of Kibdelosporangium philippinense ATCC 49844.</title>
        <authorList>
            <person name="Fedorov E.A."/>
            <person name="Omeragic M."/>
            <person name="Shalygina K.F."/>
            <person name="Maclea K.S."/>
        </authorList>
    </citation>
    <scope>NUCLEOTIDE SEQUENCE [LARGE SCALE GENOMIC DNA]</scope>
    <source>
        <strain evidence="1 2">ATCC 49844</strain>
    </source>
</reference>
<comment type="caution">
    <text evidence="1">The sequence shown here is derived from an EMBL/GenBank/DDBJ whole genome shotgun (WGS) entry which is preliminary data.</text>
</comment>
<evidence type="ECO:0000313" key="2">
    <source>
        <dbReference type="Proteomes" id="UP001521150"/>
    </source>
</evidence>
<gene>
    <name evidence="1" type="ORF">LWC34_00170</name>
</gene>
<dbReference type="EMBL" id="JAJVCN010000001">
    <property type="protein sequence ID" value="MCE7001263.1"/>
    <property type="molecule type" value="Genomic_DNA"/>
</dbReference>
<proteinExistence type="predicted"/>
<organism evidence="1 2">
    <name type="scientific">Kibdelosporangium philippinense</name>
    <dbReference type="NCBI Taxonomy" id="211113"/>
    <lineage>
        <taxon>Bacteria</taxon>
        <taxon>Bacillati</taxon>
        <taxon>Actinomycetota</taxon>
        <taxon>Actinomycetes</taxon>
        <taxon>Pseudonocardiales</taxon>
        <taxon>Pseudonocardiaceae</taxon>
        <taxon>Kibdelosporangium</taxon>
    </lineage>
</organism>
<protein>
    <submittedName>
        <fullName evidence="1">Uncharacterized protein</fullName>
    </submittedName>
</protein>
<name>A0ABS8Z3V1_9PSEU</name>
<accession>A0ABS8Z3V1</accession>
<evidence type="ECO:0000313" key="1">
    <source>
        <dbReference type="EMBL" id="MCE7001263.1"/>
    </source>
</evidence>
<dbReference type="Proteomes" id="UP001521150">
    <property type="component" value="Unassembled WGS sequence"/>
</dbReference>
<sequence>MEWTTPEAVKAQVEYRRGDMVAQQHIRAIRESQPPRWWQRIRVHRSEDTKGDRDAA</sequence>